<comment type="caution">
    <text evidence="1">The sequence shown here is derived from an EMBL/GenBank/DDBJ whole genome shotgun (WGS) entry which is preliminary data.</text>
</comment>
<dbReference type="Proteomes" id="UP001311232">
    <property type="component" value="Unassembled WGS sequence"/>
</dbReference>
<reference evidence="1 2" key="1">
    <citation type="submission" date="2021-06" db="EMBL/GenBank/DDBJ databases">
        <authorList>
            <person name="Palmer J.M."/>
        </authorList>
    </citation>
    <scope>NUCLEOTIDE SEQUENCE [LARGE SCALE GENOMIC DNA]</scope>
    <source>
        <strain evidence="1 2">MEX-2019</strain>
        <tissue evidence="1">Muscle</tissue>
    </source>
</reference>
<name>A0AAV9R6T6_9TELE</name>
<keyword evidence="2" id="KW-1185">Reference proteome</keyword>
<proteinExistence type="predicted"/>
<dbReference type="AlphaFoldDB" id="A0AAV9R6T6"/>
<organism evidence="1 2">
    <name type="scientific">Crenichthys baileyi</name>
    <name type="common">White River springfish</name>
    <dbReference type="NCBI Taxonomy" id="28760"/>
    <lineage>
        <taxon>Eukaryota</taxon>
        <taxon>Metazoa</taxon>
        <taxon>Chordata</taxon>
        <taxon>Craniata</taxon>
        <taxon>Vertebrata</taxon>
        <taxon>Euteleostomi</taxon>
        <taxon>Actinopterygii</taxon>
        <taxon>Neopterygii</taxon>
        <taxon>Teleostei</taxon>
        <taxon>Neoteleostei</taxon>
        <taxon>Acanthomorphata</taxon>
        <taxon>Ovalentaria</taxon>
        <taxon>Atherinomorphae</taxon>
        <taxon>Cyprinodontiformes</taxon>
        <taxon>Goodeidae</taxon>
        <taxon>Crenichthys</taxon>
    </lineage>
</organism>
<evidence type="ECO:0000313" key="2">
    <source>
        <dbReference type="Proteomes" id="UP001311232"/>
    </source>
</evidence>
<protein>
    <submittedName>
        <fullName evidence="1">Uncharacterized protein</fullName>
    </submittedName>
</protein>
<evidence type="ECO:0000313" key="1">
    <source>
        <dbReference type="EMBL" id="KAK5605506.1"/>
    </source>
</evidence>
<gene>
    <name evidence="1" type="ORF">CRENBAI_011255</name>
</gene>
<dbReference type="EMBL" id="JAHHUM010002232">
    <property type="protein sequence ID" value="KAK5605506.1"/>
    <property type="molecule type" value="Genomic_DNA"/>
</dbReference>
<accession>A0AAV9R6T6</accession>
<sequence>MAGAVIWALSPSMSKEVKGKERQPGRYVFNNTQLPISVRESAVYPNPPHPHCTIPARPGHQVELKIHGHPLYTSICILSEAALAYEMYRKRRAIDGFTLAGPQTQPDYWTVYQWKTQSPVPDVGFQPQSSDICGLRPKLTGVPTSLYCCRNCHCDTCFFCIEGPGGSSLYLLTPAKTFRHEKRDLEIGATGLLRTNFRIKTQQGGMYLPIISCIWKILKIDFGCPPPIYSMGVVAVGTHSSPDSPPPGTDSKDAGVNHYCRRQHSNIVTTKSVTCQSSAGMMKSSTSLLRWRS</sequence>